<evidence type="ECO:0000313" key="2">
    <source>
        <dbReference type="EMBL" id="CAD6199590.1"/>
    </source>
</evidence>
<feature type="compositionally biased region" description="Basic and acidic residues" evidence="1">
    <location>
        <begin position="78"/>
        <end position="92"/>
    </location>
</feature>
<feature type="region of interest" description="Disordered" evidence="1">
    <location>
        <begin position="78"/>
        <end position="105"/>
    </location>
</feature>
<evidence type="ECO:0000313" key="3">
    <source>
        <dbReference type="Proteomes" id="UP000835052"/>
    </source>
</evidence>
<keyword evidence="3" id="KW-1185">Reference proteome</keyword>
<accession>A0A8S1HSD6</accession>
<sequence length="105" mass="12048">MADPEPEDPPIKTLKPFPTINNPENFSLIDNNEKKVNLRRDGVLKIHIADVSKCLKIRKDPTPCILRYLETNFQIGKTEDETADGRKRKEESSECNVPTKKNKNE</sequence>
<gene>
    <name evidence="2" type="ORF">CAUJ_LOCUS15492</name>
</gene>
<proteinExistence type="predicted"/>
<organism evidence="2 3">
    <name type="scientific">Caenorhabditis auriculariae</name>
    <dbReference type="NCBI Taxonomy" id="2777116"/>
    <lineage>
        <taxon>Eukaryota</taxon>
        <taxon>Metazoa</taxon>
        <taxon>Ecdysozoa</taxon>
        <taxon>Nematoda</taxon>
        <taxon>Chromadorea</taxon>
        <taxon>Rhabditida</taxon>
        <taxon>Rhabditina</taxon>
        <taxon>Rhabditomorpha</taxon>
        <taxon>Rhabditoidea</taxon>
        <taxon>Rhabditidae</taxon>
        <taxon>Peloderinae</taxon>
        <taxon>Caenorhabditis</taxon>
    </lineage>
</organism>
<evidence type="ECO:0000256" key="1">
    <source>
        <dbReference type="SAM" id="MobiDB-lite"/>
    </source>
</evidence>
<dbReference type="EMBL" id="CAJGYM010000185">
    <property type="protein sequence ID" value="CAD6199590.1"/>
    <property type="molecule type" value="Genomic_DNA"/>
</dbReference>
<dbReference type="AlphaFoldDB" id="A0A8S1HSD6"/>
<feature type="region of interest" description="Disordered" evidence="1">
    <location>
        <begin position="1"/>
        <end position="26"/>
    </location>
</feature>
<protein>
    <submittedName>
        <fullName evidence="2">Uncharacterized protein</fullName>
    </submittedName>
</protein>
<reference evidence="2" key="1">
    <citation type="submission" date="2020-10" db="EMBL/GenBank/DDBJ databases">
        <authorList>
            <person name="Kikuchi T."/>
        </authorList>
    </citation>
    <scope>NUCLEOTIDE SEQUENCE</scope>
    <source>
        <strain evidence="2">NKZ352</strain>
    </source>
</reference>
<comment type="caution">
    <text evidence="2">The sequence shown here is derived from an EMBL/GenBank/DDBJ whole genome shotgun (WGS) entry which is preliminary data.</text>
</comment>
<name>A0A8S1HSD6_9PELO</name>
<dbReference type="Proteomes" id="UP000835052">
    <property type="component" value="Unassembled WGS sequence"/>
</dbReference>